<dbReference type="Pfam" id="PF25130">
    <property type="entry name" value="DUF7820"/>
    <property type="match status" value="1"/>
</dbReference>
<keyword evidence="2" id="KW-0472">Membrane</keyword>
<evidence type="ECO:0000256" key="1">
    <source>
        <dbReference type="SAM" id="MobiDB-lite"/>
    </source>
</evidence>
<evidence type="ECO:0000313" key="4">
    <source>
        <dbReference type="EMBL" id="KAA6415703.1"/>
    </source>
</evidence>
<dbReference type="InterPro" id="IPR056722">
    <property type="entry name" value="DUF7820"/>
</dbReference>
<comment type="caution">
    <text evidence="4">The sequence shown here is derived from an EMBL/GenBank/DDBJ whole genome shotgun (WGS) entry which is preliminary data.</text>
</comment>
<feature type="region of interest" description="Disordered" evidence="1">
    <location>
        <begin position="1"/>
        <end position="35"/>
    </location>
</feature>
<dbReference type="Proteomes" id="UP000324767">
    <property type="component" value="Unassembled WGS sequence"/>
</dbReference>
<sequence length="759" mass="81333">MAERRPNRQSSTSTSSSRNTASTLAGESRNSVRYSNPDIFSDEFALEPLEIADGFRPVSPTLGDATPFVPAPQPNGSERQPRNFQPPAATPSETFRRGKGSQSQPFGRGNYLPLRQDARFPRREPSMASVSDASHPTRTLSTASTFTIPRTQSPYQGAMGPSHPYGMYPQDIGLARTPSAATQSTTRAPDRIYAGPNGPTHPYGMYPQNTVPEGAVSPVAEQAPPMPVGFPGLGQDYRRRFGPEGEEADDIIGPDGHTEQLPPYTRYPDAFLPKRNRSGAAAAGTTLETQPETSQTTLTNSQSGLSTTPTVTFDDGRPPLISPVQADGSGNFKERWSEKSKKRFCNGKVPMWVLVVIVAIFLVLLGGILGGMLDHRHGGHKEDDQVPPAPPTQLPGVAAPSTVIATVTATSVVDATPLSSIPPDLPPLPTGTFGVPLSSPILSSNSCLTDASQSSAWSCAPAGYLGIDVTIGTDSPNPVSDQVFLTPTTGHTAPIRYGPQPPGLNSACNLSLEWDKSDLGRGPAYFFQQQFNKIVIVQENVFNTGYSKRGPDEDLAPVEERDWESSQNLVSAGQKPWYCFWNDTIIEGFIYLEQNTTAANTSLMSAPSSSSPSSVPSSSSAAASMSNNPSGQFTSAIKASVSAQVASHMPTGTPPKRKRDQGSLPPYPKVIKIEERRNQVTTVKPYCQQMHMLDSMVLVPVSDPKGKPVVFNLTELEQLSQNAVLGPKSRRGSWGWGRPGEGKRNAGPAGNCSCEWVVE</sequence>
<feature type="compositionally biased region" description="Low complexity" evidence="1">
    <location>
        <begin position="8"/>
        <end position="23"/>
    </location>
</feature>
<dbReference type="AlphaFoldDB" id="A0A5M8Q3E5"/>
<protein>
    <recommendedName>
        <fullName evidence="3">DUF7820 domain-containing protein</fullName>
    </recommendedName>
</protein>
<feature type="compositionally biased region" description="Polar residues" evidence="1">
    <location>
        <begin position="286"/>
        <end position="311"/>
    </location>
</feature>
<evidence type="ECO:0000313" key="5">
    <source>
        <dbReference type="Proteomes" id="UP000324767"/>
    </source>
</evidence>
<evidence type="ECO:0000259" key="3">
    <source>
        <dbReference type="Pfam" id="PF25130"/>
    </source>
</evidence>
<feature type="region of interest" description="Disordered" evidence="1">
    <location>
        <begin position="727"/>
        <end position="750"/>
    </location>
</feature>
<feature type="compositionally biased region" description="Polar residues" evidence="1">
    <location>
        <begin position="128"/>
        <end position="145"/>
    </location>
</feature>
<keyword evidence="2" id="KW-0812">Transmembrane</keyword>
<accession>A0A5M8Q3E5</accession>
<reference evidence="4 5" key="1">
    <citation type="submission" date="2019-09" db="EMBL/GenBank/DDBJ databases">
        <title>The hologenome of the rock-dwelling lichen Lasallia pustulata.</title>
        <authorList>
            <person name="Greshake Tzovaras B."/>
            <person name="Segers F."/>
            <person name="Bicker A."/>
            <person name="Dal Grande F."/>
            <person name="Otte J."/>
            <person name="Hankeln T."/>
            <person name="Schmitt I."/>
            <person name="Ebersberger I."/>
        </authorList>
    </citation>
    <scope>NUCLEOTIDE SEQUENCE [LARGE SCALE GENOMIC DNA]</scope>
    <source>
        <strain evidence="4">A1-1</strain>
    </source>
</reference>
<evidence type="ECO:0000256" key="2">
    <source>
        <dbReference type="SAM" id="Phobius"/>
    </source>
</evidence>
<feature type="compositionally biased region" description="Basic and acidic residues" evidence="1">
    <location>
        <begin position="116"/>
        <end position="125"/>
    </location>
</feature>
<organism evidence="4 5">
    <name type="scientific">Lasallia pustulata</name>
    <dbReference type="NCBI Taxonomy" id="136370"/>
    <lineage>
        <taxon>Eukaryota</taxon>
        <taxon>Fungi</taxon>
        <taxon>Dikarya</taxon>
        <taxon>Ascomycota</taxon>
        <taxon>Pezizomycotina</taxon>
        <taxon>Lecanoromycetes</taxon>
        <taxon>OSLEUM clade</taxon>
        <taxon>Umbilicariomycetidae</taxon>
        <taxon>Umbilicariales</taxon>
        <taxon>Umbilicariaceae</taxon>
        <taxon>Lasallia</taxon>
    </lineage>
</organism>
<dbReference type="EMBL" id="VXIT01000001">
    <property type="protein sequence ID" value="KAA6415703.1"/>
    <property type="molecule type" value="Genomic_DNA"/>
</dbReference>
<dbReference type="PANTHER" id="PTHR42078">
    <property type="entry name" value="GLUCAN 1, 4-ALPHA-GLUCOSIDASE"/>
    <property type="match status" value="1"/>
</dbReference>
<feature type="region of interest" description="Disordered" evidence="1">
    <location>
        <begin position="602"/>
        <end position="666"/>
    </location>
</feature>
<dbReference type="OrthoDB" id="5384459at2759"/>
<feature type="region of interest" description="Disordered" evidence="1">
    <location>
        <begin position="279"/>
        <end position="332"/>
    </location>
</feature>
<keyword evidence="2" id="KW-1133">Transmembrane helix</keyword>
<feature type="region of interest" description="Disordered" evidence="1">
    <location>
        <begin position="54"/>
        <end position="145"/>
    </location>
</feature>
<name>A0A5M8Q3E5_9LECA</name>
<proteinExistence type="predicted"/>
<gene>
    <name evidence="4" type="ORF">FRX48_00421</name>
</gene>
<feature type="domain" description="DUF7820" evidence="3">
    <location>
        <begin position="408"/>
        <end position="757"/>
    </location>
</feature>
<feature type="compositionally biased region" description="Polar residues" evidence="1">
    <location>
        <begin position="631"/>
        <end position="645"/>
    </location>
</feature>
<feature type="transmembrane region" description="Helical" evidence="2">
    <location>
        <begin position="349"/>
        <end position="373"/>
    </location>
</feature>
<dbReference type="PANTHER" id="PTHR42078:SF1">
    <property type="entry name" value="GLUCAN 1, 4-ALPHA-GLUCOSIDASE"/>
    <property type="match status" value="1"/>
</dbReference>
<feature type="compositionally biased region" description="Low complexity" evidence="1">
    <location>
        <begin position="602"/>
        <end position="630"/>
    </location>
</feature>